<gene>
    <name evidence="1" type="ORF">H4O24_01485</name>
</gene>
<organism evidence="1 2">
    <name type="scientific">Croceicoccus marinus</name>
    <dbReference type="NCBI Taxonomy" id="450378"/>
    <lineage>
        <taxon>Bacteria</taxon>
        <taxon>Pseudomonadati</taxon>
        <taxon>Pseudomonadota</taxon>
        <taxon>Alphaproteobacteria</taxon>
        <taxon>Sphingomonadales</taxon>
        <taxon>Erythrobacteraceae</taxon>
        <taxon>Croceicoccus</taxon>
    </lineage>
</organism>
<name>A0A7G6VUJ5_9SPHN</name>
<dbReference type="EMBL" id="CP060052">
    <property type="protein sequence ID" value="QNE05410.1"/>
    <property type="molecule type" value="Genomic_DNA"/>
</dbReference>
<dbReference type="RefSeq" id="WP_185884516.1">
    <property type="nucleotide sequence ID" value="NZ_CP060052.1"/>
</dbReference>
<evidence type="ECO:0000313" key="2">
    <source>
        <dbReference type="Proteomes" id="UP000515297"/>
    </source>
</evidence>
<protein>
    <submittedName>
        <fullName evidence="1">Uncharacterized protein</fullName>
    </submittedName>
</protein>
<dbReference type="AlphaFoldDB" id="A0A7G6VUJ5"/>
<reference evidence="1 2" key="1">
    <citation type="submission" date="2020-08" db="EMBL/GenBank/DDBJ databases">
        <authorList>
            <person name="Liu G."/>
            <person name="Sun C."/>
        </authorList>
    </citation>
    <scope>NUCLEOTIDE SEQUENCE [LARGE SCALE GENOMIC DNA]</scope>
    <source>
        <strain evidence="1 2">OT19</strain>
    </source>
</reference>
<sequence>MAHAQPASVATRLAVAVEYLWWMIGVGGLYGHQKQVADPLANHDAAVDCGCG</sequence>
<evidence type="ECO:0000313" key="1">
    <source>
        <dbReference type="EMBL" id="QNE05410.1"/>
    </source>
</evidence>
<proteinExistence type="predicted"/>
<dbReference type="Proteomes" id="UP000515297">
    <property type="component" value="Chromosome"/>
</dbReference>
<accession>A0A7G6VUJ5</accession>